<dbReference type="Gene3D" id="3.20.20.70">
    <property type="entry name" value="Aldolase class I"/>
    <property type="match status" value="1"/>
</dbReference>
<dbReference type="InterPro" id="IPR006638">
    <property type="entry name" value="Elp3/MiaA/NifB-like_rSAM"/>
</dbReference>
<evidence type="ECO:0000256" key="4">
    <source>
        <dbReference type="ARBA" id="ARBA00023014"/>
    </source>
</evidence>
<dbReference type="SUPFAM" id="SSF102114">
    <property type="entry name" value="Radical SAM enzymes"/>
    <property type="match status" value="1"/>
</dbReference>
<evidence type="ECO:0000256" key="1">
    <source>
        <dbReference type="ARBA" id="ARBA00022691"/>
    </source>
</evidence>
<evidence type="ECO:0000313" key="6">
    <source>
        <dbReference type="EMBL" id="KNY25558.1"/>
    </source>
</evidence>
<dbReference type="PANTHER" id="PTHR11228">
    <property type="entry name" value="RADICAL SAM DOMAIN PROTEIN"/>
    <property type="match status" value="1"/>
</dbReference>
<evidence type="ECO:0000259" key="5">
    <source>
        <dbReference type="PROSITE" id="PS51918"/>
    </source>
</evidence>
<dbReference type="STRING" id="398512.Bccel_0818"/>
<dbReference type="InterPro" id="IPR007197">
    <property type="entry name" value="rSAM"/>
</dbReference>
<evidence type="ECO:0000256" key="2">
    <source>
        <dbReference type="ARBA" id="ARBA00022723"/>
    </source>
</evidence>
<dbReference type="SFLD" id="SFLDG01067">
    <property type="entry name" value="SPASM/twitch_domain_containing"/>
    <property type="match status" value="1"/>
</dbReference>
<dbReference type="OrthoDB" id="9810775at2"/>
<keyword evidence="2" id="KW-0479">Metal-binding</keyword>
<dbReference type="InterPro" id="IPR058240">
    <property type="entry name" value="rSAM_sf"/>
</dbReference>
<dbReference type="PATRIC" id="fig|398512.5.peg.852"/>
<dbReference type="eggNOG" id="COG0535">
    <property type="taxonomic scope" value="Bacteria"/>
</dbReference>
<dbReference type="Pfam" id="PF04055">
    <property type="entry name" value="Radical_SAM"/>
    <property type="match status" value="1"/>
</dbReference>
<dbReference type="GO" id="GO:0046872">
    <property type="term" value="F:metal ion binding"/>
    <property type="evidence" value="ECO:0007669"/>
    <property type="project" value="UniProtKB-KW"/>
</dbReference>
<dbReference type="GO" id="GO:0003824">
    <property type="term" value="F:catalytic activity"/>
    <property type="evidence" value="ECO:0007669"/>
    <property type="project" value="InterPro"/>
</dbReference>
<organism evidence="6 7">
    <name type="scientific">Pseudobacteroides cellulosolvens ATCC 35603 = DSM 2933</name>
    <dbReference type="NCBI Taxonomy" id="398512"/>
    <lineage>
        <taxon>Bacteria</taxon>
        <taxon>Bacillati</taxon>
        <taxon>Bacillota</taxon>
        <taxon>Clostridia</taxon>
        <taxon>Eubacteriales</taxon>
        <taxon>Oscillospiraceae</taxon>
        <taxon>Pseudobacteroides</taxon>
    </lineage>
</organism>
<dbReference type="SMART" id="SM00729">
    <property type="entry name" value="Elp3"/>
    <property type="match status" value="1"/>
</dbReference>
<dbReference type="PANTHER" id="PTHR11228:SF7">
    <property type="entry name" value="PQQA PEPTIDE CYCLASE"/>
    <property type="match status" value="1"/>
</dbReference>
<dbReference type="RefSeq" id="WP_036941006.1">
    <property type="nucleotide sequence ID" value="NZ_JQKC01000014.1"/>
</dbReference>
<reference evidence="7" key="1">
    <citation type="submission" date="2015-07" db="EMBL/GenBank/DDBJ databases">
        <title>Near-Complete Genome Sequence of the Cellulolytic Bacterium Bacteroides (Pseudobacteroides) cellulosolvens ATCC 35603.</title>
        <authorList>
            <person name="Dassa B."/>
            <person name="Utturkar S.M."/>
            <person name="Klingeman D.M."/>
            <person name="Hurt R.A."/>
            <person name="Keller M."/>
            <person name="Xu J."/>
            <person name="Reddy Y.H.K."/>
            <person name="Borovok I."/>
            <person name="Grinberg I.R."/>
            <person name="Lamed R."/>
            <person name="Zhivin O."/>
            <person name="Bayer E.A."/>
            <person name="Brown S.D."/>
        </authorList>
    </citation>
    <scope>NUCLEOTIDE SEQUENCE [LARGE SCALE GENOMIC DNA]</scope>
    <source>
        <strain evidence="7">DSM 2933</strain>
    </source>
</reference>
<dbReference type="Proteomes" id="UP000036923">
    <property type="component" value="Unassembled WGS sequence"/>
</dbReference>
<evidence type="ECO:0000256" key="3">
    <source>
        <dbReference type="ARBA" id="ARBA00023004"/>
    </source>
</evidence>
<dbReference type="GO" id="GO:0051536">
    <property type="term" value="F:iron-sulfur cluster binding"/>
    <property type="evidence" value="ECO:0007669"/>
    <property type="project" value="UniProtKB-KW"/>
</dbReference>
<dbReference type="InterPro" id="IPR050377">
    <property type="entry name" value="Radical_SAM_PqqE_MftC-like"/>
</dbReference>
<dbReference type="CDD" id="cd01335">
    <property type="entry name" value="Radical_SAM"/>
    <property type="match status" value="1"/>
</dbReference>
<keyword evidence="7" id="KW-1185">Reference proteome</keyword>
<dbReference type="Gene3D" id="1.25.40.10">
    <property type="entry name" value="Tetratricopeptide repeat domain"/>
    <property type="match status" value="1"/>
</dbReference>
<keyword evidence="1" id="KW-0949">S-adenosyl-L-methionine</keyword>
<protein>
    <submittedName>
        <fullName evidence="6">4Fe4S-binding SPASM domain containing protein</fullName>
    </submittedName>
</protein>
<dbReference type="SFLD" id="SFLDS00029">
    <property type="entry name" value="Radical_SAM"/>
    <property type="match status" value="1"/>
</dbReference>
<gene>
    <name evidence="6" type="ORF">Bccel_0818</name>
</gene>
<keyword evidence="4" id="KW-0411">Iron-sulfur</keyword>
<feature type="domain" description="Radical SAM core" evidence="5">
    <location>
        <begin position="4"/>
        <end position="227"/>
    </location>
</feature>
<name>A0A0L6JIN0_9FIRM</name>
<dbReference type="SFLD" id="SFLDG01386">
    <property type="entry name" value="main_SPASM_domain-containing"/>
    <property type="match status" value="1"/>
</dbReference>
<dbReference type="AlphaFoldDB" id="A0A0L6JIN0"/>
<dbReference type="PROSITE" id="PS51918">
    <property type="entry name" value="RADICAL_SAM"/>
    <property type="match status" value="1"/>
</dbReference>
<dbReference type="SUPFAM" id="SSF48452">
    <property type="entry name" value="TPR-like"/>
    <property type="match status" value="1"/>
</dbReference>
<sequence length="508" mass="57126">MSIDFRPITGVWEITMGCNMRCKHCGSSCENQLSGELTTDEALNLCDDLAKLGFQWLTLSGGEPTTRKDWDIIAKRLNDNGIIPNMITNGWLMDEEIAKRAKSAGINTVAISLDGLEKTHDFIRREGSFKRIMNAIDILVENGVNCSIITTVNKMNLGELEEMHSILSGKGIYGWQFQLGLPMGNMAKNSDLVSQPHHMDDVINFAYNAMQKSDIDIQLADCMGYFNKKEIAVRNKSDSTDRYDWNGCGAGKYVMGVLHNGDIVGCTSIRDRNFIEGNIKETPILELWNNPEKFSWNRNITKDMLQGTCKKCQYGNRCHGGCGNTRLTMEGTIYGQNRYCSYNLAVQKAEKQFEGLNDIDELMKKANKFAPLNQHQLTGILLERVLSIDPENEEALSLYGYTSFMLENYNDAAQANKKLLSKDSSNVYANKGYGLSIARLGMVDEGISYLKKAIDLSNGTYLDPYYDLAVVYYENGRLVEAIKSLEEGFKLSEEFKNNNQAFYNIIKA</sequence>
<dbReference type="NCBIfam" id="TIGR04085">
    <property type="entry name" value="rSAM_more_4Fe4S"/>
    <property type="match status" value="1"/>
</dbReference>
<dbReference type="InterPro" id="IPR011990">
    <property type="entry name" value="TPR-like_helical_dom_sf"/>
</dbReference>
<keyword evidence="3" id="KW-0408">Iron</keyword>
<accession>A0A0L6JIN0</accession>
<dbReference type="Pfam" id="PF13186">
    <property type="entry name" value="SPASM"/>
    <property type="match status" value="1"/>
</dbReference>
<proteinExistence type="predicted"/>
<evidence type="ECO:0000313" key="7">
    <source>
        <dbReference type="Proteomes" id="UP000036923"/>
    </source>
</evidence>
<comment type="caution">
    <text evidence="6">The sequence shown here is derived from an EMBL/GenBank/DDBJ whole genome shotgun (WGS) entry which is preliminary data.</text>
</comment>
<dbReference type="InterPro" id="IPR023885">
    <property type="entry name" value="4Fe4S-binding_SPASM_dom"/>
</dbReference>
<dbReference type="InterPro" id="IPR013785">
    <property type="entry name" value="Aldolase_TIM"/>
</dbReference>
<dbReference type="eggNOG" id="COG0457">
    <property type="taxonomic scope" value="Bacteria"/>
</dbReference>
<dbReference type="EMBL" id="LGTC01000001">
    <property type="protein sequence ID" value="KNY25558.1"/>
    <property type="molecule type" value="Genomic_DNA"/>
</dbReference>